<evidence type="ECO:0000313" key="9">
    <source>
        <dbReference type="EMBL" id="QOV87841.1"/>
    </source>
</evidence>
<dbReference type="GO" id="GO:0004497">
    <property type="term" value="F:monooxygenase activity"/>
    <property type="evidence" value="ECO:0007669"/>
    <property type="project" value="UniProtKB-KW"/>
</dbReference>
<dbReference type="GO" id="GO:0005506">
    <property type="term" value="F:iron ion binding"/>
    <property type="evidence" value="ECO:0007669"/>
    <property type="project" value="InterPro"/>
</dbReference>
<dbReference type="EMBL" id="CP063458">
    <property type="protein sequence ID" value="QOV87841.1"/>
    <property type="molecule type" value="Genomic_DNA"/>
</dbReference>
<sequence length="470" mass="52498">MTQPAASIAPIPPAAPARAPLIKGWPILGVAWHMRNDPLKVLLRAFEENPGDAVFMKLGPYKATILRNPDHIKRVFVDNAANYSKQTRGYAKARIVLGDGLVTSEGELWQRQRRIATPAFHRQRIIGFASIMTDATVAMLDGWRQRSSSAGLPMLDVFQEMMRVTLRIALHTLLGTSAEHELNELSPAVSEVLERTNDIITNPLSFPEWVPTPKHIRFRRAIDTLDRFVYSTIDRRTKEQAEGQHATDLLSMLLAARDEQTGEGMSRTLLRDEAVTILIAGHETTAIALTWALYLVAKHPAAREALEAELDRVLAGRTPTVDDLPNLKYTRAAIEEAMRLYPPAWMIGRAAIKDDTFGPYTVRGGEFVLVSPFVTHRNAKLWDHVSDFDPGRFIDGRSDALPKFAYLPFGGGLRFCVGATFAMMEATLMLATIAQQVRIEPTEDPPVTPWAMITLRPRHGVMATLKWRRG</sequence>
<organism evidence="9 10">
    <name type="scientific">Humisphaera borealis</name>
    <dbReference type="NCBI Taxonomy" id="2807512"/>
    <lineage>
        <taxon>Bacteria</taxon>
        <taxon>Pseudomonadati</taxon>
        <taxon>Planctomycetota</taxon>
        <taxon>Phycisphaerae</taxon>
        <taxon>Tepidisphaerales</taxon>
        <taxon>Tepidisphaeraceae</taxon>
        <taxon>Humisphaera</taxon>
    </lineage>
</organism>
<dbReference type="KEGG" id="hbs:IPV69_16300"/>
<dbReference type="Proteomes" id="UP000593765">
    <property type="component" value="Chromosome"/>
</dbReference>
<keyword evidence="3 7" id="KW-0479">Metal-binding</keyword>
<reference evidence="9 10" key="1">
    <citation type="submission" date="2020-10" db="EMBL/GenBank/DDBJ databases">
        <title>Wide distribution of Phycisphaera-like planctomycetes from WD2101 soil group in peatlands and genome analysis of the first cultivated representative.</title>
        <authorList>
            <person name="Dedysh S.N."/>
            <person name="Beletsky A.V."/>
            <person name="Ivanova A."/>
            <person name="Kulichevskaya I.S."/>
            <person name="Suzina N.E."/>
            <person name="Philippov D.A."/>
            <person name="Rakitin A.L."/>
            <person name="Mardanov A.V."/>
            <person name="Ravin N.V."/>
        </authorList>
    </citation>
    <scope>NUCLEOTIDE SEQUENCE [LARGE SCALE GENOMIC DNA]</scope>
    <source>
        <strain evidence="9 10">M1803</strain>
    </source>
</reference>
<gene>
    <name evidence="9" type="ORF">IPV69_16300</name>
</gene>
<dbReference type="InterPro" id="IPR002403">
    <property type="entry name" value="Cyt_P450_E_grp-IV"/>
</dbReference>
<dbReference type="GO" id="GO:0016705">
    <property type="term" value="F:oxidoreductase activity, acting on paired donors, with incorporation or reduction of molecular oxygen"/>
    <property type="evidence" value="ECO:0007669"/>
    <property type="project" value="InterPro"/>
</dbReference>
<dbReference type="InterPro" id="IPR050196">
    <property type="entry name" value="Cytochrome_P450_Monoox"/>
</dbReference>
<evidence type="ECO:0000256" key="3">
    <source>
        <dbReference type="ARBA" id="ARBA00022723"/>
    </source>
</evidence>
<evidence type="ECO:0000256" key="8">
    <source>
        <dbReference type="RuleBase" id="RU000461"/>
    </source>
</evidence>
<keyword evidence="5 7" id="KW-0408">Iron</keyword>
<dbReference type="Gene3D" id="1.10.630.10">
    <property type="entry name" value="Cytochrome P450"/>
    <property type="match status" value="1"/>
</dbReference>
<dbReference type="SUPFAM" id="SSF48264">
    <property type="entry name" value="Cytochrome P450"/>
    <property type="match status" value="1"/>
</dbReference>
<dbReference type="CDD" id="cd20620">
    <property type="entry name" value="CYP132-like"/>
    <property type="match status" value="1"/>
</dbReference>
<keyword evidence="6 8" id="KW-0503">Monooxygenase</keyword>
<evidence type="ECO:0000256" key="5">
    <source>
        <dbReference type="ARBA" id="ARBA00023004"/>
    </source>
</evidence>
<evidence type="ECO:0000256" key="6">
    <source>
        <dbReference type="ARBA" id="ARBA00023033"/>
    </source>
</evidence>
<dbReference type="PRINTS" id="PR00465">
    <property type="entry name" value="EP450IV"/>
</dbReference>
<evidence type="ECO:0000256" key="4">
    <source>
        <dbReference type="ARBA" id="ARBA00023002"/>
    </source>
</evidence>
<evidence type="ECO:0000256" key="1">
    <source>
        <dbReference type="ARBA" id="ARBA00010617"/>
    </source>
</evidence>
<dbReference type="Pfam" id="PF00067">
    <property type="entry name" value="p450"/>
    <property type="match status" value="1"/>
</dbReference>
<evidence type="ECO:0000256" key="7">
    <source>
        <dbReference type="PIRSR" id="PIRSR602403-1"/>
    </source>
</evidence>
<proteinExistence type="inferred from homology"/>
<keyword evidence="10" id="KW-1185">Reference proteome</keyword>
<dbReference type="PANTHER" id="PTHR24291:SF50">
    <property type="entry name" value="BIFUNCTIONAL ALBAFLAVENONE MONOOXYGENASE_TERPENE SYNTHASE"/>
    <property type="match status" value="1"/>
</dbReference>
<keyword evidence="2 7" id="KW-0349">Heme</keyword>
<dbReference type="AlphaFoldDB" id="A0A7M2WSQ5"/>
<dbReference type="InterPro" id="IPR017972">
    <property type="entry name" value="Cyt_P450_CS"/>
</dbReference>
<evidence type="ECO:0000313" key="10">
    <source>
        <dbReference type="Proteomes" id="UP000593765"/>
    </source>
</evidence>
<name>A0A7M2WSQ5_9BACT</name>
<dbReference type="RefSeq" id="WP_206290752.1">
    <property type="nucleotide sequence ID" value="NZ_CP063458.1"/>
</dbReference>
<comment type="cofactor">
    <cofactor evidence="7">
        <name>heme</name>
        <dbReference type="ChEBI" id="CHEBI:30413"/>
    </cofactor>
</comment>
<dbReference type="InterPro" id="IPR036396">
    <property type="entry name" value="Cyt_P450_sf"/>
</dbReference>
<protein>
    <submittedName>
        <fullName evidence="9">Cytochrome P450</fullName>
    </submittedName>
</protein>
<comment type="similarity">
    <text evidence="1 8">Belongs to the cytochrome P450 family.</text>
</comment>
<dbReference type="PROSITE" id="PS00086">
    <property type="entry name" value="CYTOCHROME_P450"/>
    <property type="match status" value="1"/>
</dbReference>
<dbReference type="GO" id="GO:0020037">
    <property type="term" value="F:heme binding"/>
    <property type="evidence" value="ECO:0007669"/>
    <property type="project" value="InterPro"/>
</dbReference>
<dbReference type="InterPro" id="IPR001128">
    <property type="entry name" value="Cyt_P450"/>
</dbReference>
<keyword evidence="4 8" id="KW-0560">Oxidoreductase</keyword>
<feature type="binding site" description="axial binding residue" evidence="7">
    <location>
        <position position="416"/>
    </location>
    <ligand>
        <name>heme</name>
        <dbReference type="ChEBI" id="CHEBI:30413"/>
    </ligand>
    <ligandPart>
        <name>Fe</name>
        <dbReference type="ChEBI" id="CHEBI:18248"/>
    </ligandPart>
</feature>
<dbReference type="PANTHER" id="PTHR24291">
    <property type="entry name" value="CYTOCHROME P450 FAMILY 4"/>
    <property type="match status" value="1"/>
</dbReference>
<accession>A0A7M2WSQ5</accession>
<dbReference type="PRINTS" id="PR00385">
    <property type="entry name" value="P450"/>
</dbReference>
<evidence type="ECO:0000256" key="2">
    <source>
        <dbReference type="ARBA" id="ARBA00022617"/>
    </source>
</evidence>